<name>A0A0L6UDI9_9BASI</name>
<evidence type="ECO:0000256" key="1">
    <source>
        <dbReference type="SAM" id="MobiDB-lite"/>
    </source>
</evidence>
<reference evidence="2 3" key="1">
    <citation type="submission" date="2015-08" db="EMBL/GenBank/DDBJ databases">
        <title>Next Generation Sequencing and Analysis of the Genome of Puccinia sorghi L Schw, the Causal Agent of Maize Common Rust.</title>
        <authorList>
            <person name="Rochi L."/>
            <person name="Burguener G."/>
            <person name="Darino M."/>
            <person name="Turjanski A."/>
            <person name="Kreff E."/>
            <person name="Dieguez M.J."/>
            <person name="Sacco F."/>
        </authorList>
    </citation>
    <scope>NUCLEOTIDE SEQUENCE [LARGE SCALE GENOMIC DNA]</scope>
    <source>
        <strain evidence="2 3">RO10H11247</strain>
    </source>
</reference>
<dbReference type="OrthoDB" id="2499422at2759"/>
<feature type="region of interest" description="Disordered" evidence="1">
    <location>
        <begin position="1"/>
        <end position="62"/>
    </location>
</feature>
<dbReference type="EMBL" id="LAVV01012517">
    <property type="protein sequence ID" value="KNZ46618.1"/>
    <property type="molecule type" value="Genomic_DNA"/>
</dbReference>
<keyword evidence="3" id="KW-1185">Reference proteome</keyword>
<evidence type="ECO:0008006" key="4">
    <source>
        <dbReference type="Google" id="ProtNLM"/>
    </source>
</evidence>
<feature type="compositionally biased region" description="Basic and acidic residues" evidence="1">
    <location>
        <begin position="35"/>
        <end position="56"/>
    </location>
</feature>
<dbReference type="AlphaFoldDB" id="A0A0L6UDI9"/>
<comment type="caution">
    <text evidence="2">The sequence shown here is derived from an EMBL/GenBank/DDBJ whole genome shotgun (WGS) entry which is preliminary data.</text>
</comment>
<dbReference type="Gene3D" id="3.40.1230.10">
    <property type="entry name" value="MTH938-like"/>
    <property type="match status" value="1"/>
</dbReference>
<accession>A0A0L6UDI9</accession>
<dbReference type="GO" id="GO:0005743">
    <property type="term" value="C:mitochondrial inner membrane"/>
    <property type="evidence" value="ECO:0007669"/>
    <property type="project" value="TreeGrafter"/>
</dbReference>
<organism evidence="2 3">
    <name type="scientific">Puccinia sorghi</name>
    <dbReference type="NCBI Taxonomy" id="27349"/>
    <lineage>
        <taxon>Eukaryota</taxon>
        <taxon>Fungi</taxon>
        <taxon>Dikarya</taxon>
        <taxon>Basidiomycota</taxon>
        <taxon>Pucciniomycotina</taxon>
        <taxon>Pucciniomycetes</taxon>
        <taxon>Pucciniales</taxon>
        <taxon>Pucciniaceae</taxon>
        <taxon>Puccinia</taxon>
    </lineage>
</organism>
<dbReference type="SUPFAM" id="SSF64076">
    <property type="entry name" value="MTH938-like"/>
    <property type="match status" value="1"/>
</dbReference>
<dbReference type="Proteomes" id="UP000037035">
    <property type="component" value="Unassembled WGS sequence"/>
</dbReference>
<evidence type="ECO:0000313" key="3">
    <source>
        <dbReference type="Proteomes" id="UP000037035"/>
    </source>
</evidence>
<gene>
    <name evidence="2" type="ORF">VP01_711g9</name>
</gene>
<sequence>MERRGFGERAPLGGGLGRRKPSGGNWRGRVGVIRTRTDSDAGHSRTSSTERDRAAAEEGTTGELGVRTVHRRAFTLSNHSVVPANLMLFAGQGLLWHPSCLAAFYPHLHPNDEPNQTDFLRPFKLFELLAPRPEMLIFGAGHSILTIPPPTIASIKRYLNALGIQLDVLDTRNACANYNLLVEEGRSVAGLFLTLDPIDSRTAKPLS</sequence>
<protein>
    <recommendedName>
        <fullName evidence="4">NADH dehydrogenase [ubiquinone] 1 alpha subcomplex assembly factor 3</fullName>
    </recommendedName>
</protein>
<dbReference type="GO" id="GO:0032981">
    <property type="term" value="P:mitochondrial respiratory chain complex I assembly"/>
    <property type="evidence" value="ECO:0007669"/>
    <property type="project" value="TreeGrafter"/>
</dbReference>
<evidence type="ECO:0000313" key="2">
    <source>
        <dbReference type="EMBL" id="KNZ46618.1"/>
    </source>
</evidence>
<dbReference type="PANTHER" id="PTHR21192:SF2">
    <property type="entry name" value="NADH DEHYDROGENASE [UBIQUINONE] 1 ALPHA SUBCOMPLEX ASSEMBLY FACTOR 3"/>
    <property type="match status" value="1"/>
</dbReference>
<proteinExistence type="predicted"/>
<dbReference type="VEuPathDB" id="FungiDB:VP01_711g9"/>
<dbReference type="Pfam" id="PF04430">
    <property type="entry name" value="DUF498"/>
    <property type="match status" value="1"/>
</dbReference>
<dbReference type="STRING" id="27349.A0A0L6UDI9"/>
<dbReference type="InterPro" id="IPR007523">
    <property type="entry name" value="NDUFAF3/AAMDC"/>
</dbReference>
<dbReference type="InterPro" id="IPR036748">
    <property type="entry name" value="MTH938-like_sf"/>
</dbReference>
<dbReference type="PANTHER" id="PTHR21192">
    <property type="entry name" value="NUCLEAR PROTEIN E3-3"/>
    <property type="match status" value="1"/>
</dbReference>